<proteinExistence type="predicted"/>
<dbReference type="GO" id="GO:0003677">
    <property type="term" value="F:DNA binding"/>
    <property type="evidence" value="ECO:0007669"/>
    <property type="project" value="UniProtKB-KW"/>
</dbReference>
<keyword evidence="3" id="KW-1185">Reference proteome</keyword>
<dbReference type="EMBL" id="WKJK01000002">
    <property type="protein sequence ID" value="MRW89008.1"/>
    <property type="molecule type" value="Genomic_DNA"/>
</dbReference>
<dbReference type="InterPro" id="IPR013430">
    <property type="entry name" value="Toxin_antidote_HigA"/>
</dbReference>
<dbReference type="AlphaFoldDB" id="A0A6I2KT85"/>
<evidence type="ECO:0000256" key="1">
    <source>
        <dbReference type="ARBA" id="ARBA00023125"/>
    </source>
</evidence>
<dbReference type="Gene3D" id="1.10.260.40">
    <property type="entry name" value="lambda repressor-like DNA-binding domains"/>
    <property type="match status" value="1"/>
</dbReference>
<sequence>MRTVLQEIHPGEMLREEFMVPLGLSERELITALDVPHDEIIALLAEQGPVTTALAQALAAHFQMSVAFWENLQADYEQRMKRNGGRQ</sequence>
<comment type="caution">
    <text evidence="2">The sequence shown here is derived from an EMBL/GenBank/DDBJ whole genome shotgun (WGS) entry which is preliminary data.</text>
</comment>
<dbReference type="PANTHER" id="PTHR36924">
    <property type="entry name" value="ANTITOXIN HIGA-1"/>
    <property type="match status" value="1"/>
</dbReference>
<dbReference type="NCBIfam" id="TIGR02607">
    <property type="entry name" value="antidote_HigA"/>
    <property type="match status" value="1"/>
</dbReference>
<name>A0A6I2KT85_9BURK</name>
<accession>A0A6I2KT85</accession>
<organism evidence="2 3">
    <name type="scientific">Duganella guangzhouensis</name>
    <dbReference type="NCBI Taxonomy" id="2666084"/>
    <lineage>
        <taxon>Bacteria</taxon>
        <taxon>Pseudomonadati</taxon>
        <taxon>Pseudomonadota</taxon>
        <taxon>Betaproteobacteria</taxon>
        <taxon>Burkholderiales</taxon>
        <taxon>Oxalobacteraceae</taxon>
        <taxon>Telluria group</taxon>
        <taxon>Duganella</taxon>
    </lineage>
</organism>
<keyword evidence="1" id="KW-0238">DNA-binding</keyword>
<dbReference type="Proteomes" id="UP000433309">
    <property type="component" value="Unassembled WGS sequence"/>
</dbReference>
<dbReference type="RefSeq" id="WP_154373112.1">
    <property type="nucleotide sequence ID" value="NZ_WKJK01000002.1"/>
</dbReference>
<dbReference type="SUPFAM" id="SSF47413">
    <property type="entry name" value="lambda repressor-like DNA-binding domains"/>
    <property type="match status" value="1"/>
</dbReference>
<evidence type="ECO:0000313" key="2">
    <source>
        <dbReference type="EMBL" id="MRW89008.1"/>
    </source>
</evidence>
<dbReference type="InterPro" id="IPR010982">
    <property type="entry name" value="Lambda_DNA-bd_dom_sf"/>
</dbReference>
<dbReference type="PANTHER" id="PTHR36924:SF1">
    <property type="entry name" value="ANTITOXIN HIGA-1"/>
    <property type="match status" value="1"/>
</dbReference>
<evidence type="ECO:0000313" key="3">
    <source>
        <dbReference type="Proteomes" id="UP000433309"/>
    </source>
</evidence>
<reference evidence="2 3" key="1">
    <citation type="submission" date="2019-11" db="EMBL/GenBank/DDBJ databases">
        <title>Novel species isolated from a subtropical stream in China.</title>
        <authorList>
            <person name="Lu H."/>
        </authorList>
    </citation>
    <scope>NUCLEOTIDE SEQUENCE [LARGE SCALE GENOMIC DNA]</scope>
    <source>
        <strain evidence="2 3">FT80W</strain>
    </source>
</reference>
<gene>
    <name evidence="2" type="ORF">GJ699_03330</name>
</gene>
<protein>
    <submittedName>
        <fullName evidence="2">HigA family addiction module antidote protein</fullName>
    </submittedName>
</protein>